<sequence>MDDNVEPLNQVLLERLEPLVNTVERQLRDLGQGQVFLHSHVAELTSELALSQAEFDKIHDTFSRLPHYIAKLAAIRNTINTATIHSKKIKKRSELVISGREKQEARSQVSRAKERAYDKTIVASVSSAELDNPGTGNQGTTTVTHVGTFVQRFSHSDYDHYVLIVVTRIEELTVANTE</sequence>
<dbReference type="OrthoDB" id="2428951at2759"/>
<reference evidence="1" key="1">
    <citation type="journal article" date="2020" name="Fungal Divers.">
        <title>Resolving the Mortierellaceae phylogeny through synthesis of multi-gene phylogenetics and phylogenomics.</title>
        <authorList>
            <person name="Vandepol N."/>
            <person name="Liber J."/>
            <person name="Desiro A."/>
            <person name="Na H."/>
            <person name="Kennedy M."/>
            <person name="Barry K."/>
            <person name="Grigoriev I.V."/>
            <person name="Miller A.N."/>
            <person name="O'Donnell K."/>
            <person name="Stajich J.E."/>
            <person name="Bonito G."/>
        </authorList>
    </citation>
    <scope>NUCLEOTIDE SEQUENCE</scope>
    <source>
        <strain evidence="1">KOD1015</strain>
    </source>
</reference>
<gene>
    <name evidence="1" type="ORF">BGW38_009817</name>
</gene>
<dbReference type="InterPro" id="IPR028119">
    <property type="entry name" value="Snapin/Pallidin/Snn1"/>
</dbReference>
<dbReference type="AlphaFoldDB" id="A0A9P6KFZ5"/>
<evidence type="ECO:0000313" key="1">
    <source>
        <dbReference type="EMBL" id="KAF9583287.1"/>
    </source>
</evidence>
<protein>
    <submittedName>
        <fullName evidence="1">Uncharacterized protein</fullName>
    </submittedName>
</protein>
<name>A0A9P6KFZ5_9FUNG</name>
<dbReference type="GO" id="GO:0031083">
    <property type="term" value="C:BLOC-1 complex"/>
    <property type="evidence" value="ECO:0007669"/>
    <property type="project" value="TreeGrafter"/>
</dbReference>
<comment type="caution">
    <text evidence="1">The sequence shown here is derived from an EMBL/GenBank/DDBJ whole genome shotgun (WGS) entry which is preliminary data.</text>
</comment>
<proteinExistence type="predicted"/>
<keyword evidence="2" id="KW-1185">Reference proteome</keyword>
<accession>A0A9P6KFZ5</accession>
<dbReference type="PANTHER" id="PTHR31328">
    <property type="entry name" value="BIOGENESIS OF LYSOSOME-RELATED ORGANELLES COMPLEX 1 SUBUNIT 6"/>
    <property type="match status" value="1"/>
</dbReference>
<organism evidence="1 2">
    <name type="scientific">Lunasporangiospora selenospora</name>
    <dbReference type="NCBI Taxonomy" id="979761"/>
    <lineage>
        <taxon>Eukaryota</taxon>
        <taxon>Fungi</taxon>
        <taxon>Fungi incertae sedis</taxon>
        <taxon>Mucoromycota</taxon>
        <taxon>Mortierellomycotina</taxon>
        <taxon>Mortierellomycetes</taxon>
        <taxon>Mortierellales</taxon>
        <taxon>Mortierellaceae</taxon>
        <taxon>Lunasporangiospora</taxon>
    </lineage>
</organism>
<dbReference type="EMBL" id="JAABOA010000747">
    <property type="protein sequence ID" value="KAF9583287.1"/>
    <property type="molecule type" value="Genomic_DNA"/>
</dbReference>
<dbReference type="Pfam" id="PF14712">
    <property type="entry name" value="Snapin_Pallidin"/>
    <property type="match status" value="1"/>
</dbReference>
<dbReference type="GO" id="GO:0030133">
    <property type="term" value="C:transport vesicle"/>
    <property type="evidence" value="ECO:0007669"/>
    <property type="project" value="TreeGrafter"/>
</dbReference>
<evidence type="ECO:0000313" key="2">
    <source>
        <dbReference type="Proteomes" id="UP000780801"/>
    </source>
</evidence>
<dbReference type="PANTHER" id="PTHR31328:SF2">
    <property type="entry name" value="BIOGENESIS OF LYSOSOME-RELATED ORGANELLES COMPLEX 1 SUBUNIT 6"/>
    <property type="match status" value="1"/>
</dbReference>
<dbReference type="Proteomes" id="UP000780801">
    <property type="component" value="Unassembled WGS sequence"/>
</dbReference>